<dbReference type="EMBL" id="KB302806">
    <property type="protein sequence ID" value="ELU03872.1"/>
    <property type="molecule type" value="Genomic_DNA"/>
</dbReference>
<dbReference type="HOGENOM" id="CLU_2475238_0_0_1"/>
<dbReference type="OrthoDB" id="4843387at2759"/>
<evidence type="ECO:0000313" key="1">
    <source>
        <dbReference type="EMBL" id="ELU03872.1"/>
    </source>
</evidence>
<sequence length="88" mass="10365">FLLQDDNAPRHKAKKIKKNLDFEDVNRLPWPVRSLDMNPFDTLWATLSKRLINREIQSTDLDELRQYLTEECDVIPVETDHSNIDGMP</sequence>
<dbReference type="Proteomes" id="UP000014760">
    <property type="component" value="Unassembled WGS sequence"/>
</dbReference>
<reference evidence="3" key="1">
    <citation type="submission" date="2012-12" db="EMBL/GenBank/DDBJ databases">
        <authorList>
            <person name="Hellsten U."/>
            <person name="Grimwood J."/>
            <person name="Chapman J.A."/>
            <person name="Shapiro H."/>
            <person name="Aerts A."/>
            <person name="Otillar R.P."/>
            <person name="Terry A.Y."/>
            <person name="Boore J.L."/>
            <person name="Simakov O."/>
            <person name="Marletaz F."/>
            <person name="Cho S.-J."/>
            <person name="Edsinger-Gonzales E."/>
            <person name="Havlak P."/>
            <person name="Kuo D.-H."/>
            <person name="Larsson T."/>
            <person name="Lv J."/>
            <person name="Arendt D."/>
            <person name="Savage R."/>
            <person name="Osoegawa K."/>
            <person name="de Jong P."/>
            <person name="Lindberg D.R."/>
            <person name="Seaver E.C."/>
            <person name="Weisblat D.A."/>
            <person name="Putnam N.H."/>
            <person name="Grigoriev I.V."/>
            <person name="Rokhsar D.S."/>
        </authorList>
    </citation>
    <scope>NUCLEOTIDE SEQUENCE</scope>
    <source>
        <strain evidence="3">I ESC-2004</strain>
    </source>
</reference>
<dbReference type="GO" id="GO:0003676">
    <property type="term" value="F:nucleic acid binding"/>
    <property type="evidence" value="ECO:0007669"/>
    <property type="project" value="InterPro"/>
</dbReference>
<evidence type="ECO:0000313" key="2">
    <source>
        <dbReference type="EnsemblMetazoa" id="CapteP114336"/>
    </source>
</evidence>
<dbReference type="OMA" id="SSHRGHI"/>
<dbReference type="AlphaFoldDB" id="R7UKT0"/>
<keyword evidence="3" id="KW-1185">Reference proteome</keyword>
<accession>R7UKT0</accession>
<reference evidence="2" key="3">
    <citation type="submission" date="2015-06" db="UniProtKB">
        <authorList>
            <consortium name="EnsemblMetazoa"/>
        </authorList>
    </citation>
    <scope>IDENTIFICATION</scope>
</reference>
<dbReference type="InterPro" id="IPR036397">
    <property type="entry name" value="RNaseH_sf"/>
</dbReference>
<dbReference type="STRING" id="283909.R7UKT0"/>
<organism evidence="1">
    <name type="scientific">Capitella teleta</name>
    <name type="common">Polychaete worm</name>
    <dbReference type="NCBI Taxonomy" id="283909"/>
    <lineage>
        <taxon>Eukaryota</taxon>
        <taxon>Metazoa</taxon>
        <taxon>Spiralia</taxon>
        <taxon>Lophotrochozoa</taxon>
        <taxon>Annelida</taxon>
        <taxon>Polychaeta</taxon>
        <taxon>Sedentaria</taxon>
        <taxon>Scolecida</taxon>
        <taxon>Capitellidae</taxon>
        <taxon>Capitella</taxon>
    </lineage>
</organism>
<name>R7UKT0_CAPTE</name>
<dbReference type="EMBL" id="AMQN01045173">
    <property type="status" value="NOT_ANNOTATED_CDS"/>
    <property type="molecule type" value="Genomic_DNA"/>
</dbReference>
<proteinExistence type="predicted"/>
<evidence type="ECO:0000313" key="3">
    <source>
        <dbReference type="Proteomes" id="UP000014760"/>
    </source>
</evidence>
<dbReference type="Gene3D" id="3.30.420.10">
    <property type="entry name" value="Ribonuclease H-like superfamily/Ribonuclease H"/>
    <property type="match status" value="1"/>
</dbReference>
<feature type="non-terminal residue" evidence="1">
    <location>
        <position position="1"/>
    </location>
</feature>
<evidence type="ECO:0008006" key="4">
    <source>
        <dbReference type="Google" id="ProtNLM"/>
    </source>
</evidence>
<gene>
    <name evidence="1" type="ORF">CAPTEDRAFT_114336</name>
</gene>
<reference evidence="1 3" key="2">
    <citation type="journal article" date="2013" name="Nature">
        <title>Insights into bilaterian evolution from three spiralian genomes.</title>
        <authorList>
            <person name="Simakov O."/>
            <person name="Marletaz F."/>
            <person name="Cho S.J."/>
            <person name="Edsinger-Gonzales E."/>
            <person name="Havlak P."/>
            <person name="Hellsten U."/>
            <person name="Kuo D.H."/>
            <person name="Larsson T."/>
            <person name="Lv J."/>
            <person name="Arendt D."/>
            <person name="Savage R."/>
            <person name="Osoegawa K."/>
            <person name="de Jong P."/>
            <person name="Grimwood J."/>
            <person name="Chapman J.A."/>
            <person name="Shapiro H."/>
            <person name="Aerts A."/>
            <person name="Otillar R.P."/>
            <person name="Terry A.Y."/>
            <person name="Boore J.L."/>
            <person name="Grigoriev I.V."/>
            <person name="Lindberg D.R."/>
            <person name="Seaver E.C."/>
            <person name="Weisblat D.A."/>
            <person name="Putnam N.H."/>
            <person name="Rokhsar D.S."/>
        </authorList>
    </citation>
    <scope>NUCLEOTIDE SEQUENCE</scope>
    <source>
        <strain evidence="1 3">I ESC-2004</strain>
    </source>
</reference>
<protein>
    <recommendedName>
        <fullName evidence="4">Tc1-like transposase DDE domain-containing protein</fullName>
    </recommendedName>
</protein>
<dbReference type="EnsemblMetazoa" id="CapteT114336">
    <property type="protein sequence ID" value="CapteP114336"/>
    <property type="gene ID" value="CapteG114336"/>
</dbReference>